<keyword evidence="1" id="KW-0378">Hydrolase</keyword>
<sequence>MNFIFDLDGTICFKGSPVTMNIINALKELELNGHRVIFASARPIRDLLPVIDEHFHSTTLIGGNGSLISNNGKVIFSQAFSSFQLAAIKKLIEAHDATYLIDGEWNYAYTGNPAHPIKSNLDPNGLAEEVLLEDLGQVVKILILHSADQEKIATEAEKLGLRIHRHRGEDIVDISPPGIDKWSAIQECGIKENEYFAFGNDANDIEMFRHAKYAVMIGEHEELARYAHRAILLGEVCEQTIVECLKELSDEKNILALT</sequence>
<reference evidence="1 2" key="1">
    <citation type="submission" date="2017-07" db="EMBL/GenBank/DDBJ databases">
        <title>Isolation and whole genome analysis of endospore-forming bacteria from heroin.</title>
        <authorList>
            <person name="Kalinowski J."/>
            <person name="Ahrens B."/>
            <person name="Al-Dilaimi A."/>
            <person name="Winkler A."/>
            <person name="Wibberg D."/>
            <person name="Schleenbecker U."/>
            <person name="Ruckert C."/>
            <person name="Wolfel R."/>
            <person name="Grass G."/>
        </authorList>
    </citation>
    <scope>NUCLEOTIDE SEQUENCE [LARGE SCALE GENOMIC DNA]</scope>
    <source>
        <strain evidence="1 2">7528</strain>
    </source>
</reference>
<evidence type="ECO:0000313" key="2">
    <source>
        <dbReference type="Proteomes" id="UP000216013"/>
    </source>
</evidence>
<dbReference type="GO" id="GO:0005829">
    <property type="term" value="C:cytosol"/>
    <property type="evidence" value="ECO:0007669"/>
    <property type="project" value="TreeGrafter"/>
</dbReference>
<name>A0A268A7H1_9BACI</name>
<dbReference type="Pfam" id="PF08282">
    <property type="entry name" value="Hydrolase_3"/>
    <property type="match status" value="1"/>
</dbReference>
<dbReference type="EMBL" id="NPBV01000027">
    <property type="protein sequence ID" value="PAD20029.1"/>
    <property type="molecule type" value="Genomic_DNA"/>
</dbReference>
<dbReference type="PANTHER" id="PTHR10000:SF53">
    <property type="entry name" value="5-AMINO-6-(5-PHOSPHO-D-RIBITYLAMINO)URACIL PHOSPHATASE YBJI-RELATED"/>
    <property type="match status" value="1"/>
</dbReference>
<dbReference type="NCBIfam" id="TIGR01484">
    <property type="entry name" value="HAD-SF-IIB"/>
    <property type="match status" value="1"/>
</dbReference>
<dbReference type="InterPro" id="IPR036412">
    <property type="entry name" value="HAD-like_sf"/>
</dbReference>
<organism evidence="1 2">
    <name type="scientific">Terribacillus saccharophilus</name>
    <dbReference type="NCBI Taxonomy" id="361277"/>
    <lineage>
        <taxon>Bacteria</taxon>
        <taxon>Bacillati</taxon>
        <taxon>Bacillota</taxon>
        <taxon>Bacilli</taxon>
        <taxon>Bacillales</taxon>
        <taxon>Bacillaceae</taxon>
        <taxon>Terribacillus</taxon>
    </lineage>
</organism>
<comment type="caution">
    <text evidence="1">The sequence shown here is derived from an EMBL/GenBank/DDBJ whole genome shotgun (WGS) entry which is preliminary data.</text>
</comment>
<dbReference type="GO" id="GO:0016791">
    <property type="term" value="F:phosphatase activity"/>
    <property type="evidence" value="ECO:0007669"/>
    <property type="project" value="TreeGrafter"/>
</dbReference>
<dbReference type="RefSeq" id="WP_095230574.1">
    <property type="nucleotide sequence ID" value="NZ_NPBD01000018.1"/>
</dbReference>
<evidence type="ECO:0000313" key="1">
    <source>
        <dbReference type="EMBL" id="PAD20029.1"/>
    </source>
</evidence>
<dbReference type="PANTHER" id="PTHR10000">
    <property type="entry name" value="PHOSPHOSERINE PHOSPHATASE"/>
    <property type="match status" value="1"/>
</dbReference>
<accession>A0A268A7H1</accession>
<dbReference type="GO" id="GO:0000287">
    <property type="term" value="F:magnesium ion binding"/>
    <property type="evidence" value="ECO:0007669"/>
    <property type="project" value="TreeGrafter"/>
</dbReference>
<dbReference type="Gene3D" id="3.30.1240.10">
    <property type="match status" value="1"/>
</dbReference>
<dbReference type="InterPro" id="IPR023214">
    <property type="entry name" value="HAD_sf"/>
</dbReference>
<proteinExistence type="predicted"/>
<protein>
    <submittedName>
        <fullName evidence="1">HAD family hydrolase</fullName>
    </submittedName>
</protein>
<dbReference type="InterPro" id="IPR006379">
    <property type="entry name" value="HAD-SF_hydro_IIB"/>
</dbReference>
<dbReference type="AlphaFoldDB" id="A0A268A7H1"/>
<dbReference type="SUPFAM" id="SSF56784">
    <property type="entry name" value="HAD-like"/>
    <property type="match status" value="1"/>
</dbReference>
<dbReference type="Proteomes" id="UP000216013">
    <property type="component" value="Unassembled WGS sequence"/>
</dbReference>
<dbReference type="Gene3D" id="3.40.50.1000">
    <property type="entry name" value="HAD superfamily/HAD-like"/>
    <property type="match status" value="1"/>
</dbReference>
<gene>
    <name evidence="1" type="ORF">CHH64_16480</name>
</gene>